<keyword evidence="4" id="KW-1185">Reference proteome</keyword>
<accession>A0ABN9PGE5</accession>
<feature type="non-terminal residue" evidence="3">
    <location>
        <position position="1"/>
    </location>
</feature>
<reference evidence="3" key="1">
    <citation type="submission" date="2023-10" db="EMBL/GenBank/DDBJ databases">
        <authorList>
            <person name="Chen Y."/>
            <person name="Shah S."/>
            <person name="Dougan E. K."/>
            <person name="Thang M."/>
            <person name="Chan C."/>
        </authorList>
    </citation>
    <scope>NUCLEOTIDE SEQUENCE [LARGE SCALE GENOMIC DNA]</scope>
</reference>
<dbReference type="Gene3D" id="1.10.268.10">
    <property type="entry name" value="Topoisomerase, domain 3"/>
    <property type="match status" value="1"/>
</dbReference>
<proteinExistence type="predicted"/>
<feature type="region of interest" description="Disordered" evidence="1">
    <location>
        <begin position="106"/>
        <end position="169"/>
    </location>
</feature>
<evidence type="ECO:0000256" key="1">
    <source>
        <dbReference type="SAM" id="MobiDB-lite"/>
    </source>
</evidence>
<name>A0ABN9PGE5_9DINO</name>
<evidence type="ECO:0000313" key="4">
    <source>
        <dbReference type="Proteomes" id="UP001189429"/>
    </source>
</evidence>
<feature type="compositionally biased region" description="Polar residues" evidence="1">
    <location>
        <begin position="160"/>
        <end position="169"/>
    </location>
</feature>
<comment type="caution">
    <text evidence="3">The sequence shown here is derived from an EMBL/GenBank/DDBJ whole genome shotgun (WGS) entry which is preliminary data.</text>
</comment>
<dbReference type="Gene3D" id="1.10.720.30">
    <property type="entry name" value="SAP domain"/>
    <property type="match status" value="1"/>
</dbReference>
<sequence>QVRFIREYDPGQLRQAGASADELLGQAGFERLAPRPAEAEGEHAAASFDYLLGLPFHALSPERAEKLEADLRDTEERLAALEQTSEDSMWISDLDDFREAYRREHGLAQGSGERRRKAQTPAFPAAAGKEWEEAQSLFDRGRRKSRPSRPPAPKAQAKRMTSTPTELQKMSHTQLNLVIRECGLRRVPRTSNKMQKIKSMLSIADLGYTGKLKTNDLRAHLEARGLPTAGLKPELRERLQQWVRRHKE</sequence>
<dbReference type="Proteomes" id="UP001189429">
    <property type="component" value="Unassembled WGS sequence"/>
</dbReference>
<evidence type="ECO:0000259" key="2">
    <source>
        <dbReference type="PROSITE" id="PS50800"/>
    </source>
</evidence>
<gene>
    <name evidence="3" type="ORF">PCOR1329_LOCUS2746</name>
</gene>
<dbReference type="PROSITE" id="PS50800">
    <property type="entry name" value="SAP"/>
    <property type="match status" value="1"/>
</dbReference>
<evidence type="ECO:0000313" key="3">
    <source>
        <dbReference type="EMBL" id="CAK0792010.1"/>
    </source>
</evidence>
<dbReference type="EMBL" id="CAUYUJ010000693">
    <property type="protein sequence ID" value="CAK0792010.1"/>
    <property type="molecule type" value="Genomic_DNA"/>
</dbReference>
<dbReference type="Pfam" id="PF02037">
    <property type="entry name" value="SAP"/>
    <property type="match status" value="1"/>
</dbReference>
<organism evidence="3 4">
    <name type="scientific">Prorocentrum cordatum</name>
    <dbReference type="NCBI Taxonomy" id="2364126"/>
    <lineage>
        <taxon>Eukaryota</taxon>
        <taxon>Sar</taxon>
        <taxon>Alveolata</taxon>
        <taxon>Dinophyceae</taxon>
        <taxon>Prorocentrales</taxon>
        <taxon>Prorocentraceae</taxon>
        <taxon>Prorocentrum</taxon>
    </lineage>
</organism>
<feature type="domain" description="SAP" evidence="2">
    <location>
        <begin position="209"/>
        <end position="243"/>
    </location>
</feature>
<dbReference type="SUPFAM" id="SSF68906">
    <property type="entry name" value="SAP domain"/>
    <property type="match status" value="1"/>
</dbReference>
<dbReference type="SUPFAM" id="SSF56719">
    <property type="entry name" value="Type II DNA topoisomerase"/>
    <property type="match status" value="1"/>
</dbReference>
<dbReference type="InterPro" id="IPR036361">
    <property type="entry name" value="SAP_dom_sf"/>
</dbReference>
<protein>
    <recommendedName>
        <fullName evidence="2">SAP domain-containing protein</fullName>
    </recommendedName>
</protein>
<dbReference type="InterPro" id="IPR003034">
    <property type="entry name" value="SAP_dom"/>
</dbReference>
<dbReference type="SMART" id="SM00513">
    <property type="entry name" value="SAP"/>
    <property type="match status" value="1"/>
</dbReference>
<dbReference type="InterPro" id="IPR013760">
    <property type="entry name" value="Topo_IIA-like_dom_sf"/>
</dbReference>
<dbReference type="InterPro" id="IPR013757">
    <property type="entry name" value="Topo_IIA_A_a_sf"/>
</dbReference>